<reference evidence="1" key="2">
    <citation type="submission" date="2020-02" db="EMBL/GenBank/DDBJ databases">
        <authorList>
            <consortium name="NCBI Pathogen Detection Project"/>
        </authorList>
    </citation>
    <scope>NUCLEOTIDE SEQUENCE</scope>
    <source>
        <strain evidence="1">MA.S/20050497</strain>
    </source>
</reference>
<accession>A0A761KY52</accession>
<comment type="caution">
    <text evidence="1">The sequence shown here is derived from an EMBL/GenBank/DDBJ whole genome shotgun (WGS) entry which is preliminary data.</text>
</comment>
<dbReference type="EMBL" id="DAAXYS010000083">
    <property type="protein sequence ID" value="HAG3149662.1"/>
    <property type="molecule type" value="Genomic_DNA"/>
</dbReference>
<organism evidence="1">
    <name type="scientific">Salmonella enterica</name>
    <name type="common">Salmonella choleraesuis</name>
    <dbReference type="NCBI Taxonomy" id="28901"/>
    <lineage>
        <taxon>Bacteria</taxon>
        <taxon>Pseudomonadati</taxon>
        <taxon>Pseudomonadota</taxon>
        <taxon>Gammaproteobacteria</taxon>
        <taxon>Enterobacterales</taxon>
        <taxon>Enterobacteriaceae</taxon>
        <taxon>Salmonella</taxon>
    </lineage>
</organism>
<evidence type="ECO:0000313" key="1">
    <source>
        <dbReference type="EMBL" id="HAG3149662.1"/>
    </source>
</evidence>
<sequence>MTTKNIERFNEIVGEIFGRLYESFPVKIDIKAIDIVRQNELAFFLDTVDWLKNSGYLIGVRSSGGIHNAVLTAKGLEVLNATPGSLEKPLGVRISDSIKIEGKEALRSLVSQTLGIGLQYMSRGLM</sequence>
<protein>
    <recommendedName>
        <fullName evidence="2">DUF2513 domain-containing protein</fullName>
    </recommendedName>
</protein>
<dbReference type="AlphaFoldDB" id="A0A761KY52"/>
<name>A0A761KY52_SALER</name>
<evidence type="ECO:0008006" key="2">
    <source>
        <dbReference type="Google" id="ProtNLM"/>
    </source>
</evidence>
<proteinExistence type="predicted"/>
<gene>
    <name evidence="1" type="ORF">G8Z18_004381</name>
</gene>
<reference evidence="1" key="1">
    <citation type="journal article" date="2018" name="Genome Biol.">
        <title>SKESA: strategic k-mer extension for scrupulous assemblies.</title>
        <authorList>
            <person name="Souvorov A."/>
            <person name="Agarwala R."/>
            <person name="Lipman D.J."/>
        </authorList>
    </citation>
    <scope>NUCLEOTIDE SEQUENCE</scope>
    <source>
        <strain evidence="1">MA.S/20050497</strain>
    </source>
</reference>